<evidence type="ECO:0000256" key="2">
    <source>
        <dbReference type="ARBA" id="ARBA00022801"/>
    </source>
</evidence>
<dbReference type="PANTHER" id="PTHR35147">
    <property type="entry name" value="CHEMORECEPTOR GLUTAMINE DEAMIDASE CHED-RELATED"/>
    <property type="match status" value="1"/>
</dbReference>
<dbReference type="CDD" id="cd16352">
    <property type="entry name" value="CheD"/>
    <property type="match status" value="1"/>
</dbReference>
<dbReference type="HAMAP" id="MF_01440">
    <property type="entry name" value="CheD"/>
    <property type="match status" value="1"/>
</dbReference>
<dbReference type="eggNOG" id="COG1871">
    <property type="taxonomic scope" value="Bacteria"/>
</dbReference>
<evidence type="ECO:0000313" key="4">
    <source>
        <dbReference type="EMBL" id="ACL71003.1"/>
    </source>
</evidence>
<dbReference type="OrthoDB" id="9807202at2"/>
<dbReference type="AlphaFoldDB" id="B8D0R7"/>
<dbReference type="STRING" id="373903.Hore_22580"/>
<comment type="catalytic activity">
    <reaction evidence="3">
        <text>L-glutaminyl-[protein] + H2O = L-glutamyl-[protein] + NH4(+)</text>
        <dbReference type="Rhea" id="RHEA:16441"/>
        <dbReference type="Rhea" id="RHEA-COMP:10207"/>
        <dbReference type="Rhea" id="RHEA-COMP:10208"/>
        <dbReference type="ChEBI" id="CHEBI:15377"/>
        <dbReference type="ChEBI" id="CHEBI:28938"/>
        <dbReference type="ChEBI" id="CHEBI:29973"/>
        <dbReference type="ChEBI" id="CHEBI:30011"/>
        <dbReference type="EC" id="3.5.1.44"/>
    </reaction>
</comment>
<dbReference type="Gene3D" id="3.30.1330.200">
    <property type="match status" value="1"/>
</dbReference>
<gene>
    <name evidence="3" type="primary">cheD</name>
    <name evidence="4" type="ordered locus">Hore_22580</name>
</gene>
<dbReference type="Pfam" id="PF03975">
    <property type="entry name" value="CheD"/>
    <property type="match status" value="1"/>
</dbReference>
<dbReference type="HOGENOM" id="CLU_087854_0_0_9"/>
<name>B8D0R7_HALOH</name>
<keyword evidence="1 3" id="KW-0145">Chemotaxis</keyword>
<organism evidence="4 5">
    <name type="scientific">Halothermothrix orenii (strain H 168 / OCM 544 / DSM 9562)</name>
    <dbReference type="NCBI Taxonomy" id="373903"/>
    <lineage>
        <taxon>Bacteria</taxon>
        <taxon>Bacillati</taxon>
        <taxon>Bacillota</taxon>
        <taxon>Clostridia</taxon>
        <taxon>Halanaerobiales</taxon>
        <taxon>Halothermotrichaceae</taxon>
        <taxon>Halothermothrix</taxon>
    </lineage>
</organism>
<proteinExistence type="inferred from homology"/>
<dbReference type="InterPro" id="IPR011324">
    <property type="entry name" value="Cytotoxic_necrot_fac-like_cat"/>
</dbReference>
<accession>B8D0R7</accession>
<dbReference type="PANTHER" id="PTHR35147:SF3">
    <property type="entry name" value="CHEMORECEPTOR GLUTAMINE DEAMIDASE CHED 1-RELATED"/>
    <property type="match status" value="1"/>
</dbReference>
<dbReference type="EC" id="3.5.1.44" evidence="3"/>
<evidence type="ECO:0000313" key="5">
    <source>
        <dbReference type="Proteomes" id="UP000000719"/>
    </source>
</evidence>
<dbReference type="GO" id="GO:0050568">
    <property type="term" value="F:protein-glutamine glutaminase activity"/>
    <property type="evidence" value="ECO:0007669"/>
    <property type="project" value="UniProtKB-UniRule"/>
</dbReference>
<protein>
    <recommendedName>
        <fullName evidence="3">Probable chemoreceptor glutamine deamidase CheD</fullName>
        <ecNumber evidence="3">3.5.1.44</ecNumber>
    </recommendedName>
</protein>
<keyword evidence="2 3" id="KW-0378">Hydrolase</keyword>
<dbReference type="Proteomes" id="UP000000719">
    <property type="component" value="Chromosome"/>
</dbReference>
<dbReference type="InterPro" id="IPR038592">
    <property type="entry name" value="CheD-like_sf"/>
</dbReference>
<dbReference type="KEGG" id="hor:Hore_22580"/>
<reference evidence="4 5" key="1">
    <citation type="journal article" date="2009" name="PLoS ONE">
        <title>Genome analysis of the anaerobic thermohalophilic bacterium Halothermothrix orenii.</title>
        <authorList>
            <person name="Mavromatis K."/>
            <person name="Ivanova N."/>
            <person name="Anderson I."/>
            <person name="Lykidis A."/>
            <person name="Hooper S.D."/>
            <person name="Sun H."/>
            <person name="Kunin V."/>
            <person name="Lapidus A."/>
            <person name="Hugenholtz P."/>
            <person name="Patel B."/>
            <person name="Kyrpides N.C."/>
        </authorList>
    </citation>
    <scope>NUCLEOTIDE SEQUENCE [LARGE SCALE GENOMIC DNA]</scope>
    <source>
        <strain evidence="5">H 168 / OCM 544 / DSM 9562</strain>
    </source>
</reference>
<evidence type="ECO:0000256" key="3">
    <source>
        <dbReference type="HAMAP-Rule" id="MF_01440"/>
    </source>
</evidence>
<sequence>MEHKRLGRREVKTIFAGEFYVTTSSDVIISTLLGSCVAVCLSDDFNSVYGMNHFMLPTRVRESNNVYSGKYGEDAMELLITEMEKRGARINYMTAKVFGGGQVAGTTHSNVARANIRLAIQFLKKKGIPIIARDVGGKHGRQIYFWPRKNVFSRKIKMTEIKDVSVNE</sequence>
<evidence type="ECO:0000256" key="1">
    <source>
        <dbReference type="ARBA" id="ARBA00022500"/>
    </source>
</evidence>
<comment type="similarity">
    <text evidence="3">Belongs to the CheD family.</text>
</comment>
<keyword evidence="5" id="KW-1185">Reference proteome</keyword>
<dbReference type="GO" id="GO:0006935">
    <property type="term" value="P:chemotaxis"/>
    <property type="evidence" value="ECO:0007669"/>
    <property type="project" value="UniProtKB-UniRule"/>
</dbReference>
<dbReference type="RefSeq" id="WP_015923972.1">
    <property type="nucleotide sequence ID" value="NC_011899.1"/>
</dbReference>
<comment type="function">
    <text evidence="3">Probably deamidates glutamine residues to glutamate on methyl-accepting chemotaxis receptors (MCPs), playing an important role in chemotaxis.</text>
</comment>
<dbReference type="SUPFAM" id="SSF64438">
    <property type="entry name" value="CNF1/YfiH-like putative cysteine hydrolases"/>
    <property type="match status" value="1"/>
</dbReference>
<dbReference type="InterPro" id="IPR005659">
    <property type="entry name" value="Chemorcpt_Glu_NH3ase_CheD"/>
</dbReference>
<dbReference type="EMBL" id="CP001098">
    <property type="protein sequence ID" value="ACL71003.1"/>
    <property type="molecule type" value="Genomic_DNA"/>
</dbReference>